<dbReference type="InterPro" id="IPR051826">
    <property type="entry name" value="E3_ubiquitin-ligase_domain"/>
</dbReference>
<dbReference type="GO" id="GO:0006511">
    <property type="term" value="P:ubiquitin-dependent protein catabolic process"/>
    <property type="evidence" value="ECO:0007669"/>
    <property type="project" value="TreeGrafter"/>
</dbReference>
<evidence type="ECO:0000313" key="4">
    <source>
        <dbReference type="RefSeq" id="XP_012567362.1"/>
    </source>
</evidence>
<dbReference type="RefSeq" id="XP_012567362.1">
    <property type="nucleotide sequence ID" value="XM_012711908.2"/>
</dbReference>
<dbReference type="AlphaFoldDB" id="A0A1S3DV44"/>
<keyword evidence="1" id="KW-0863">Zinc-finger</keyword>
<dbReference type="PANTHER" id="PTHR22765:SF434">
    <property type="entry name" value="GB|AAD18119.1-RELATED"/>
    <property type="match status" value="1"/>
</dbReference>
<dbReference type="SUPFAM" id="SSF57850">
    <property type="entry name" value="RING/U-box"/>
    <property type="match status" value="1"/>
</dbReference>
<dbReference type="Gene3D" id="3.30.40.10">
    <property type="entry name" value="Zinc/RING finger domain, C3HC4 (zinc finger)"/>
    <property type="match status" value="1"/>
</dbReference>
<dbReference type="PROSITE" id="PS50089">
    <property type="entry name" value="ZF_RING_2"/>
    <property type="match status" value="1"/>
</dbReference>
<sequence length="203" mass="23346">MESFFYTLHVSPVHDSIHTMFQHIPYVNNSFHINLDYTNTIIEPYARNTASLSIITIKDTFVVPLEIVCNCLERDLNIALYHIFSFLPSYILDSIIPKVEQYARQMVANNNVLEMNLSLRVTTGKWAEKIEDLLEILEINHPCYDSKEKCSICLEEFCTSSKSEIVHTKCSHFFHKDCIVPWIQSCVNSSSSCSCPLCRGQIL</sequence>
<gene>
    <name evidence="4" type="primary">LOC105851257</name>
</gene>
<dbReference type="InterPro" id="IPR001841">
    <property type="entry name" value="Znf_RING"/>
</dbReference>
<keyword evidence="3" id="KW-1185">Reference proteome</keyword>
<keyword evidence="1" id="KW-0862">Zinc</keyword>
<dbReference type="PANTHER" id="PTHR22765">
    <property type="entry name" value="RING FINGER AND PROTEASE ASSOCIATED DOMAIN-CONTAINING"/>
    <property type="match status" value="1"/>
</dbReference>
<accession>A0A1S3DV44</accession>
<keyword evidence="1" id="KW-0479">Metal-binding</keyword>
<dbReference type="GO" id="GO:0061630">
    <property type="term" value="F:ubiquitin protein ligase activity"/>
    <property type="evidence" value="ECO:0007669"/>
    <property type="project" value="TreeGrafter"/>
</dbReference>
<dbReference type="Proteomes" id="UP000087171">
    <property type="component" value="Unplaced"/>
</dbReference>
<organism evidence="3 4">
    <name type="scientific">Cicer arietinum</name>
    <name type="common">Chickpea</name>
    <name type="synonym">Garbanzo</name>
    <dbReference type="NCBI Taxonomy" id="3827"/>
    <lineage>
        <taxon>Eukaryota</taxon>
        <taxon>Viridiplantae</taxon>
        <taxon>Streptophyta</taxon>
        <taxon>Embryophyta</taxon>
        <taxon>Tracheophyta</taxon>
        <taxon>Spermatophyta</taxon>
        <taxon>Magnoliopsida</taxon>
        <taxon>eudicotyledons</taxon>
        <taxon>Gunneridae</taxon>
        <taxon>Pentapetalae</taxon>
        <taxon>rosids</taxon>
        <taxon>fabids</taxon>
        <taxon>Fabales</taxon>
        <taxon>Fabaceae</taxon>
        <taxon>Papilionoideae</taxon>
        <taxon>50 kb inversion clade</taxon>
        <taxon>NPAAA clade</taxon>
        <taxon>Hologalegina</taxon>
        <taxon>IRL clade</taxon>
        <taxon>Cicereae</taxon>
        <taxon>Cicer</taxon>
    </lineage>
</organism>
<evidence type="ECO:0000256" key="1">
    <source>
        <dbReference type="PROSITE-ProRule" id="PRU00175"/>
    </source>
</evidence>
<dbReference type="InterPro" id="IPR013083">
    <property type="entry name" value="Znf_RING/FYVE/PHD"/>
</dbReference>
<proteinExistence type="predicted"/>
<dbReference type="Pfam" id="PF13639">
    <property type="entry name" value="zf-RING_2"/>
    <property type="match status" value="1"/>
</dbReference>
<name>A0A1S3DV44_CICAR</name>
<evidence type="ECO:0000313" key="3">
    <source>
        <dbReference type="Proteomes" id="UP000087171"/>
    </source>
</evidence>
<reference evidence="4" key="1">
    <citation type="submission" date="2025-08" db="UniProtKB">
        <authorList>
            <consortium name="RefSeq"/>
        </authorList>
    </citation>
    <scope>IDENTIFICATION</scope>
    <source>
        <tissue evidence="4">Etiolated seedlings</tissue>
    </source>
</reference>
<dbReference type="OrthoDB" id="1433798at2759"/>
<evidence type="ECO:0000259" key="2">
    <source>
        <dbReference type="PROSITE" id="PS50089"/>
    </source>
</evidence>
<dbReference type="GO" id="GO:0008270">
    <property type="term" value="F:zinc ion binding"/>
    <property type="evidence" value="ECO:0007669"/>
    <property type="project" value="UniProtKB-KW"/>
</dbReference>
<protein>
    <submittedName>
        <fullName evidence="4">Probable E3 ubiquitin-protein ligase RHC2A</fullName>
    </submittedName>
</protein>
<dbReference type="SMART" id="SM00184">
    <property type="entry name" value="RING"/>
    <property type="match status" value="1"/>
</dbReference>
<feature type="domain" description="RING-type" evidence="2">
    <location>
        <begin position="150"/>
        <end position="199"/>
    </location>
</feature>